<dbReference type="EMBL" id="BLAB01000001">
    <property type="protein sequence ID" value="GER93989.1"/>
    <property type="molecule type" value="Genomic_DNA"/>
</dbReference>
<name>A0A5J4L773_9ZZZZ</name>
<proteinExistence type="predicted"/>
<feature type="transmembrane region" description="Helical" evidence="5">
    <location>
        <begin position="103"/>
        <end position="128"/>
    </location>
</feature>
<dbReference type="InterPro" id="IPR000412">
    <property type="entry name" value="ABC_2_transport"/>
</dbReference>
<feature type="transmembrane region" description="Helical" evidence="5">
    <location>
        <begin position="59"/>
        <end position="82"/>
    </location>
</feature>
<keyword evidence="2 5" id="KW-0812">Transmembrane</keyword>
<evidence type="ECO:0000256" key="4">
    <source>
        <dbReference type="ARBA" id="ARBA00023136"/>
    </source>
</evidence>
<feature type="domain" description="ABC transmembrane type-2" evidence="6">
    <location>
        <begin position="24"/>
        <end position="254"/>
    </location>
</feature>
<feature type="transmembrane region" description="Helical" evidence="5">
    <location>
        <begin position="26"/>
        <end position="47"/>
    </location>
</feature>
<gene>
    <name evidence="7" type="ORF">A45J_1747</name>
</gene>
<keyword evidence="4 5" id="KW-0472">Membrane</keyword>
<evidence type="ECO:0000256" key="2">
    <source>
        <dbReference type="ARBA" id="ARBA00022692"/>
    </source>
</evidence>
<dbReference type="GO" id="GO:0140359">
    <property type="term" value="F:ABC-type transporter activity"/>
    <property type="evidence" value="ECO:0007669"/>
    <property type="project" value="InterPro"/>
</dbReference>
<comment type="caution">
    <text evidence="7">The sequence shown here is derived from an EMBL/GenBank/DDBJ whole genome shotgun (WGS) entry which is preliminary data.</text>
</comment>
<dbReference type="AlphaFoldDB" id="A0A5J4L773"/>
<dbReference type="PRINTS" id="PR00164">
    <property type="entry name" value="ABC2TRNSPORT"/>
</dbReference>
<dbReference type="InterPro" id="IPR047817">
    <property type="entry name" value="ABC2_TM_bact-type"/>
</dbReference>
<evidence type="ECO:0000256" key="5">
    <source>
        <dbReference type="SAM" id="Phobius"/>
    </source>
</evidence>
<dbReference type="PROSITE" id="PS51012">
    <property type="entry name" value="ABC_TM2"/>
    <property type="match status" value="1"/>
</dbReference>
<organism evidence="7">
    <name type="scientific">hot springs metagenome</name>
    <dbReference type="NCBI Taxonomy" id="433727"/>
    <lineage>
        <taxon>unclassified sequences</taxon>
        <taxon>metagenomes</taxon>
        <taxon>ecological metagenomes</taxon>
    </lineage>
</organism>
<dbReference type="PIRSF" id="PIRSF006648">
    <property type="entry name" value="DrrB"/>
    <property type="match status" value="1"/>
</dbReference>
<feature type="transmembrane region" description="Helical" evidence="5">
    <location>
        <begin position="134"/>
        <end position="158"/>
    </location>
</feature>
<evidence type="ECO:0000256" key="3">
    <source>
        <dbReference type="ARBA" id="ARBA00022989"/>
    </source>
</evidence>
<reference evidence="7" key="1">
    <citation type="submission" date="2019-10" db="EMBL/GenBank/DDBJ databases">
        <title>Metagenomic sequencing of thiosulfate-disproportionating enrichment culture.</title>
        <authorList>
            <person name="Umezawa K."/>
            <person name="Kojima H."/>
            <person name="Fukui M."/>
        </authorList>
    </citation>
    <scope>NUCLEOTIDE SEQUENCE</scope>
    <source>
        <strain evidence="7">45J</strain>
    </source>
</reference>
<feature type="transmembrane region" description="Helical" evidence="5">
    <location>
        <begin position="170"/>
        <end position="189"/>
    </location>
</feature>
<dbReference type="InterPro" id="IPR051784">
    <property type="entry name" value="Nod_factor_ABC_transporter"/>
</dbReference>
<evidence type="ECO:0000256" key="1">
    <source>
        <dbReference type="ARBA" id="ARBA00004141"/>
    </source>
</evidence>
<evidence type="ECO:0000259" key="6">
    <source>
        <dbReference type="PROSITE" id="PS51012"/>
    </source>
</evidence>
<dbReference type="PANTHER" id="PTHR43229">
    <property type="entry name" value="NODULATION PROTEIN J"/>
    <property type="match status" value="1"/>
</dbReference>
<dbReference type="InterPro" id="IPR013525">
    <property type="entry name" value="ABC2_TM"/>
</dbReference>
<sequence>MKSDLNAVYVIVAREFIKFVRERGRLISTLARPLLWLFLVGGGMSRMVSPDMGMPYMQFIFPGIIGMTILFSSIFSSISIIWDKEFGFMKEMLVAPVSRFSIVVGKALSGTVVSTLQALIILLLFPIIGLKLSAIQIFLILTISIILSFCLSSLGILIATFYESFESFSVIMNFIVMPMFFLSGAMYPIKLLPHVLSFFTKINPLTYGIDALKYMVFPEKRMLTHDFPLSLDISVIVISSLIFVIIAVNVFERRK</sequence>
<dbReference type="GO" id="GO:0043190">
    <property type="term" value="C:ATP-binding cassette (ABC) transporter complex"/>
    <property type="evidence" value="ECO:0007669"/>
    <property type="project" value="InterPro"/>
</dbReference>
<evidence type="ECO:0000313" key="7">
    <source>
        <dbReference type="EMBL" id="GER93989.1"/>
    </source>
</evidence>
<protein>
    <submittedName>
        <fullName evidence="7">ABC transporter</fullName>
    </submittedName>
</protein>
<comment type="subcellular location">
    <subcellularLocation>
        <location evidence="1">Membrane</location>
        <topology evidence="1">Multi-pass membrane protein</topology>
    </subcellularLocation>
</comment>
<feature type="transmembrane region" description="Helical" evidence="5">
    <location>
        <begin position="229"/>
        <end position="251"/>
    </location>
</feature>
<dbReference type="Pfam" id="PF01061">
    <property type="entry name" value="ABC2_membrane"/>
    <property type="match status" value="1"/>
</dbReference>
<accession>A0A5J4L773</accession>
<keyword evidence="3 5" id="KW-1133">Transmembrane helix</keyword>
<dbReference type="PANTHER" id="PTHR43229:SF2">
    <property type="entry name" value="NODULATION PROTEIN J"/>
    <property type="match status" value="1"/>
</dbReference>